<dbReference type="Proteomes" id="UP000801492">
    <property type="component" value="Unassembled WGS sequence"/>
</dbReference>
<proteinExistence type="predicted"/>
<dbReference type="EMBL" id="VTPC01004970">
    <property type="protein sequence ID" value="KAF2896523.1"/>
    <property type="molecule type" value="Genomic_DNA"/>
</dbReference>
<protein>
    <submittedName>
        <fullName evidence="1">Uncharacterized protein</fullName>
    </submittedName>
</protein>
<keyword evidence="2" id="KW-1185">Reference proteome</keyword>
<gene>
    <name evidence="1" type="ORF">ILUMI_09652</name>
</gene>
<evidence type="ECO:0000313" key="1">
    <source>
        <dbReference type="EMBL" id="KAF2896523.1"/>
    </source>
</evidence>
<organism evidence="1 2">
    <name type="scientific">Ignelater luminosus</name>
    <name type="common">Cucubano</name>
    <name type="synonym">Pyrophorus luminosus</name>
    <dbReference type="NCBI Taxonomy" id="2038154"/>
    <lineage>
        <taxon>Eukaryota</taxon>
        <taxon>Metazoa</taxon>
        <taxon>Ecdysozoa</taxon>
        <taxon>Arthropoda</taxon>
        <taxon>Hexapoda</taxon>
        <taxon>Insecta</taxon>
        <taxon>Pterygota</taxon>
        <taxon>Neoptera</taxon>
        <taxon>Endopterygota</taxon>
        <taxon>Coleoptera</taxon>
        <taxon>Polyphaga</taxon>
        <taxon>Elateriformia</taxon>
        <taxon>Elateroidea</taxon>
        <taxon>Elateridae</taxon>
        <taxon>Agrypninae</taxon>
        <taxon>Pyrophorini</taxon>
        <taxon>Ignelater</taxon>
    </lineage>
</organism>
<sequence length="88" mass="10476">CVCSYVVLLLPTAKHRKTLQVAKIKYLRKVTGKTRRDRVRNTTMKMRVGVLPLEEMIKNRQLMWNDNLNRSNEFRYPKRVFEARPVAT</sequence>
<comment type="caution">
    <text evidence="1">The sequence shown here is derived from an EMBL/GenBank/DDBJ whole genome shotgun (WGS) entry which is preliminary data.</text>
</comment>
<reference evidence="1" key="1">
    <citation type="submission" date="2019-08" db="EMBL/GenBank/DDBJ databases">
        <title>The genome of the North American firefly Photinus pyralis.</title>
        <authorList>
            <consortium name="Photinus pyralis genome working group"/>
            <person name="Fallon T.R."/>
            <person name="Sander Lower S.E."/>
            <person name="Weng J.-K."/>
        </authorList>
    </citation>
    <scope>NUCLEOTIDE SEQUENCE</scope>
    <source>
        <strain evidence="1">TRF0915ILg1</strain>
        <tissue evidence="1">Whole body</tissue>
    </source>
</reference>
<feature type="non-terminal residue" evidence="1">
    <location>
        <position position="1"/>
    </location>
</feature>
<evidence type="ECO:0000313" key="2">
    <source>
        <dbReference type="Proteomes" id="UP000801492"/>
    </source>
</evidence>
<dbReference type="AlphaFoldDB" id="A0A8K0D4N4"/>
<dbReference type="OrthoDB" id="6740956at2759"/>
<name>A0A8K0D4N4_IGNLU</name>
<accession>A0A8K0D4N4</accession>